<keyword evidence="2 4" id="KW-0378">Hydrolase</keyword>
<dbReference type="GO" id="GO:0000270">
    <property type="term" value="P:peptidoglycan metabolic process"/>
    <property type="evidence" value="ECO:0007669"/>
    <property type="project" value="TreeGrafter"/>
</dbReference>
<evidence type="ECO:0000313" key="5">
    <source>
        <dbReference type="Proteomes" id="UP000325787"/>
    </source>
</evidence>
<protein>
    <submittedName>
        <fullName evidence="4">D-alanyl-D-alanine carboxypeptidase/D-alanyl-D-alanine-endopeptidase</fullName>
        <ecNumber evidence="4">3.4.16.4</ecNumber>
    </submittedName>
</protein>
<evidence type="ECO:0000313" key="4">
    <source>
        <dbReference type="EMBL" id="QFZ20213.1"/>
    </source>
</evidence>
<comment type="similarity">
    <text evidence="1">Belongs to the peptidase S13 family.</text>
</comment>
<proteinExistence type="inferred from homology"/>
<dbReference type="RefSeq" id="WP_033434224.1">
    <property type="nucleotide sequence ID" value="NZ_CP034550.1"/>
</dbReference>
<dbReference type="Pfam" id="PF02113">
    <property type="entry name" value="Peptidase_S13"/>
    <property type="match status" value="1"/>
</dbReference>
<dbReference type="KEGG" id="ssyi:EKG83_24870"/>
<name>A0A5Q0H272_SACSY</name>
<reference evidence="5" key="1">
    <citation type="journal article" date="2021" name="Curr. Microbiol.">
        <title>Complete genome of nocamycin-producing strain Saccharothrix syringae NRRL B-16468 reveals the biosynthetic potential for secondary metabolites.</title>
        <authorList>
            <person name="Mo X."/>
            <person name="Yang S."/>
        </authorList>
    </citation>
    <scope>NUCLEOTIDE SEQUENCE [LARGE SCALE GENOMIC DNA]</scope>
    <source>
        <strain evidence="5">ATCC 51364 / DSM 43886 / JCM 6844 / KCTC 9398 / NBRC 14523 / NRRL B-16468 / INA 2240</strain>
    </source>
</reference>
<organism evidence="4 5">
    <name type="scientific">Saccharothrix syringae</name>
    <name type="common">Nocardiopsis syringae</name>
    <dbReference type="NCBI Taxonomy" id="103733"/>
    <lineage>
        <taxon>Bacteria</taxon>
        <taxon>Bacillati</taxon>
        <taxon>Actinomycetota</taxon>
        <taxon>Actinomycetes</taxon>
        <taxon>Pseudonocardiales</taxon>
        <taxon>Pseudonocardiaceae</taxon>
        <taxon>Saccharothrix</taxon>
    </lineage>
</organism>
<keyword evidence="3" id="KW-0732">Signal</keyword>
<feature type="chain" id="PRO_5038334881" evidence="3">
    <location>
        <begin position="25"/>
        <end position="508"/>
    </location>
</feature>
<dbReference type="PRINTS" id="PR00922">
    <property type="entry name" value="DADACBPTASE3"/>
</dbReference>
<gene>
    <name evidence="4" type="primary">dacB</name>
    <name evidence="4" type="ORF">EKG83_24870</name>
</gene>
<dbReference type="OrthoDB" id="9802627at2"/>
<dbReference type="PANTHER" id="PTHR30023">
    <property type="entry name" value="D-ALANYL-D-ALANINE CARBOXYPEPTIDASE"/>
    <property type="match status" value="1"/>
</dbReference>
<feature type="signal peptide" evidence="3">
    <location>
        <begin position="1"/>
        <end position="24"/>
    </location>
</feature>
<dbReference type="PANTHER" id="PTHR30023:SF0">
    <property type="entry name" value="PENICILLIN-SENSITIVE CARBOXYPEPTIDASE A"/>
    <property type="match status" value="1"/>
</dbReference>
<dbReference type="Gene3D" id="3.40.710.10">
    <property type="entry name" value="DD-peptidase/beta-lactamase superfamily"/>
    <property type="match status" value="2"/>
</dbReference>
<evidence type="ECO:0000256" key="1">
    <source>
        <dbReference type="ARBA" id="ARBA00006096"/>
    </source>
</evidence>
<dbReference type="SUPFAM" id="SSF56601">
    <property type="entry name" value="beta-lactamase/transpeptidase-like"/>
    <property type="match status" value="1"/>
</dbReference>
<dbReference type="EMBL" id="CP034550">
    <property type="protein sequence ID" value="QFZ20213.1"/>
    <property type="molecule type" value="Genomic_DNA"/>
</dbReference>
<dbReference type="NCBIfam" id="TIGR00666">
    <property type="entry name" value="PBP4"/>
    <property type="match status" value="1"/>
</dbReference>
<dbReference type="Gene3D" id="3.50.80.20">
    <property type="entry name" value="D-Ala-D-Ala carboxypeptidase C, peptidase S13"/>
    <property type="match status" value="1"/>
</dbReference>
<dbReference type="InterPro" id="IPR012338">
    <property type="entry name" value="Beta-lactam/transpept-like"/>
</dbReference>
<keyword evidence="4" id="KW-0645">Protease</keyword>
<evidence type="ECO:0000256" key="2">
    <source>
        <dbReference type="ARBA" id="ARBA00022801"/>
    </source>
</evidence>
<sequence length="508" mass="52546">MRSRSSCLLLSLTLVLGVAAGAAAEPGDPLVADLDRLLGEPRLTSAAVGLVVRDADTGDLLYDRSGRTRFQPASTAKLLTAAAALEGLGPDHRWDTDLAATGPVRGSVLLGDLYLRGTGDPTALAGDYDALAARLAASGVRVVRGALVADDTWFDQVPLGTGWAWDDETYSYNAQTSALTFAPDTDYEPGSVVVRVSPGAEGGPARVRVEPPVEVEVRNTAVTAAGGGVRVQRAHGTNVVHVDGSIAPGAGDHVARVAVDGPTALVAGLFRRSLEAHGVVVTGGTEFRATPASARVLARHRSMPLRELLVPFLKLSNNLHAEALVKTLGRRWHGEGSWSAGLRAVASLLSGLGVDVTASRLVDGSGLSRMDAVSPEVLVALLGAARAEPWFADWYGALPVAGRPDRLEGGTLRNRMAGTAAAGNVRAKTGTLTGVSALAGYVTTADGRRLVFSLVSNNYVSAAPKDLEDAVAVRLASDRAGQGQPQARVAGADAGAVVELECSWTRSC</sequence>
<dbReference type="Proteomes" id="UP000325787">
    <property type="component" value="Chromosome"/>
</dbReference>
<keyword evidence="4" id="KW-0121">Carboxypeptidase</keyword>
<dbReference type="AlphaFoldDB" id="A0A5Q0H272"/>
<accession>A0A5Q0H272</accession>
<dbReference type="GO" id="GO:0009002">
    <property type="term" value="F:serine-type D-Ala-D-Ala carboxypeptidase activity"/>
    <property type="evidence" value="ECO:0007669"/>
    <property type="project" value="UniProtKB-EC"/>
</dbReference>
<keyword evidence="5" id="KW-1185">Reference proteome</keyword>
<evidence type="ECO:0000256" key="3">
    <source>
        <dbReference type="SAM" id="SignalP"/>
    </source>
</evidence>
<dbReference type="EC" id="3.4.16.4" evidence="4"/>
<dbReference type="GO" id="GO:0006508">
    <property type="term" value="P:proteolysis"/>
    <property type="evidence" value="ECO:0007669"/>
    <property type="project" value="InterPro"/>
</dbReference>
<dbReference type="InterPro" id="IPR000667">
    <property type="entry name" value="Peptidase_S13"/>
</dbReference>